<evidence type="ECO:0000313" key="3">
    <source>
        <dbReference type="EMBL" id="KAF5371642.1"/>
    </source>
</evidence>
<dbReference type="GO" id="GO:0004222">
    <property type="term" value="F:metalloendopeptidase activity"/>
    <property type="evidence" value="ECO:0007669"/>
    <property type="project" value="InterPro"/>
</dbReference>
<sequence length="624" mass="70557">MFWSTPRIVDPIPLTTVVSTTEAHVLAFTLVLIYVGSLYLLRSGQLQHYPREPPSHLPSLSIFDGPRRRRPLPDGDKPKPKRAPRPPNALPTYDLSLSADERIFCGLVRGAIQRCKEEEEQEKKEQEKKREDDQYCASWRQHWEQREPTSKDSPVYNRTRILLACFACSQSVLLVWAVVFVRVYRWGFAPPLATVTINGHVQDDVRTTVPGWDKTAVWSSMRYMGALLGFTMPSFGMGLKSLLVSSLPFFFLFLGPITSRLLSALSTFTTWFIWTLSAPDEQINASFRSIGNTLADKFTFVSLRDFLAAPVTEEIVFRACIIAVYHLTTVYTPISTSARILSEREPPVIFWGDVWATQLYTDVDQVYDFITERTHVSYDDKSMSGALGLTTTQIILFSAIQFALAHVHHLYDLYHQYYLHHKKSGEWHEDDIPRVKRALKLALFKATISMMFSAGAYGTMYAWLFLCGTSALAFVPFAASPLELEFPRTGYNWTMQAAYDFVAHRGSERVLEYARDDFTLKFNLLTTGIPSLLAPVTAHILVSVLRSPDFFGGFEGFSVDEFKKDVRRGVEAARVLGRAVYGLGIGTRDEDVTQHAERIGRGLVMAGYVVGGLVFLWTVWVVAT</sequence>
<accession>A0A8H5GVE4</accession>
<dbReference type="Proteomes" id="UP000559256">
    <property type="component" value="Unassembled WGS sequence"/>
</dbReference>
<keyword evidence="2" id="KW-1133">Transmembrane helix</keyword>
<feature type="transmembrane region" description="Helical" evidence="2">
    <location>
        <begin position="161"/>
        <end position="184"/>
    </location>
</feature>
<feature type="transmembrane region" description="Helical" evidence="2">
    <location>
        <begin position="23"/>
        <end position="41"/>
    </location>
</feature>
<name>A0A8H5GVE4_9AGAR</name>
<dbReference type="PANTHER" id="PTHR13046:SF0">
    <property type="entry name" value="CAAX PRENYL PROTEASE 2"/>
    <property type="match status" value="1"/>
</dbReference>
<evidence type="ECO:0000256" key="1">
    <source>
        <dbReference type="SAM" id="MobiDB-lite"/>
    </source>
</evidence>
<proteinExistence type="predicted"/>
<feature type="transmembrane region" description="Helical" evidence="2">
    <location>
        <begin position="250"/>
        <end position="274"/>
    </location>
</feature>
<dbReference type="PANTHER" id="PTHR13046">
    <property type="entry name" value="PROTEASE U48 CAAX PRENYL PROTEASE RCE1"/>
    <property type="match status" value="1"/>
</dbReference>
<organism evidence="3 4">
    <name type="scientific">Tetrapyrgos nigripes</name>
    <dbReference type="NCBI Taxonomy" id="182062"/>
    <lineage>
        <taxon>Eukaryota</taxon>
        <taxon>Fungi</taxon>
        <taxon>Dikarya</taxon>
        <taxon>Basidiomycota</taxon>
        <taxon>Agaricomycotina</taxon>
        <taxon>Agaricomycetes</taxon>
        <taxon>Agaricomycetidae</taxon>
        <taxon>Agaricales</taxon>
        <taxon>Marasmiineae</taxon>
        <taxon>Marasmiaceae</taxon>
        <taxon>Tetrapyrgos</taxon>
    </lineage>
</organism>
<keyword evidence="4" id="KW-1185">Reference proteome</keyword>
<protein>
    <submittedName>
        <fullName evidence="3">Uncharacterized protein</fullName>
    </submittedName>
</protein>
<reference evidence="3 4" key="1">
    <citation type="journal article" date="2020" name="ISME J.">
        <title>Uncovering the hidden diversity of litter-decomposition mechanisms in mushroom-forming fungi.</title>
        <authorList>
            <person name="Floudas D."/>
            <person name="Bentzer J."/>
            <person name="Ahren D."/>
            <person name="Johansson T."/>
            <person name="Persson P."/>
            <person name="Tunlid A."/>
        </authorList>
    </citation>
    <scope>NUCLEOTIDE SEQUENCE [LARGE SCALE GENOMIC DNA]</scope>
    <source>
        <strain evidence="3 4">CBS 291.85</strain>
    </source>
</reference>
<feature type="region of interest" description="Disordered" evidence="1">
    <location>
        <begin position="50"/>
        <end position="93"/>
    </location>
</feature>
<feature type="transmembrane region" description="Helical" evidence="2">
    <location>
        <begin position="603"/>
        <end position="623"/>
    </location>
</feature>
<feature type="transmembrane region" description="Helical" evidence="2">
    <location>
        <begin position="460"/>
        <end position="479"/>
    </location>
</feature>
<evidence type="ECO:0000313" key="4">
    <source>
        <dbReference type="Proteomes" id="UP000559256"/>
    </source>
</evidence>
<feature type="transmembrane region" description="Helical" evidence="2">
    <location>
        <begin position="383"/>
        <end position="404"/>
    </location>
</feature>
<dbReference type="AlphaFoldDB" id="A0A8H5GVE4"/>
<gene>
    <name evidence="3" type="ORF">D9758_003575</name>
</gene>
<keyword evidence="2" id="KW-0472">Membrane</keyword>
<keyword evidence="2" id="KW-0812">Transmembrane</keyword>
<evidence type="ECO:0000256" key="2">
    <source>
        <dbReference type="SAM" id="Phobius"/>
    </source>
</evidence>
<dbReference type="GO" id="GO:0005789">
    <property type="term" value="C:endoplasmic reticulum membrane"/>
    <property type="evidence" value="ECO:0007669"/>
    <property type="project" value="InterPro"/>
</dbReference>
<dbReference type="InterPro" id="IPR039731">
    <property type="entry name" value="Rce1"/>
</dbReference>
<dbReference type="EMBL" id="JAACJM010000007">
    <property type="protein sequence ID" value="KAF5371642.1"/>
    <property type="molecule type" value="Genomic_DNA"/>
</dbReference>
<dbReference type="GO" id="GO:0071586">
    <property type="term" value="P:CAAX-box protein processing"/>
    <property type="evidence" value="ECO:0007669"/>
    <property type="project" value="InterPro"/>
</dbReference>
<comment type="caution">
    <text evidence="3">The sequence shown here is derived from an EMBL/GenBank/DDBJ whole genome shotgun (WGS) entry which is preliminary data.</text>
</comment>